<accession>A0A1Y1KJI9</accession>
<feature type="compositionally biased region" description="Basic and acidic residues" evidence="1">
    <location>
        <begin position="597"/>
        <end position="615"/>
    </location>
</feature>
<feature type="region of interest" description="Disordered" evidence="1">
    <location>
        <begin position="746"/>
        <end position="776"/>
    </location>
</feature>
<sequence>MTRKTCLDHLHVDVTLKSVCHELLLNNPWSLSIPEVCKTLDLLLNENGMTRNKMPRTRAQSMCYKLKESPLSLTNYTRRLRTRRHTAYVNNYLDTSGDDDSNPVTPMRELRSSSRVVKAEPEIGVWESRRSKRTCIGKKRGSAEERLMFDNRNYYKVEVFSSKLRSVRKLKSPVVSEDSEDDKAYSFPKKKKQSEITRLNNEAESFLFPHKCDSSSDDTDATDPPPPQPVRKRVTNENVKPKAVKIEPDDASMDSNSSEASVLKKKRRLTQAEAFILDNQRYYKFETPGSRLRYQGSYLSPITTKNNGEFGVKHSRMREQPPKPPLQLEELKFAFETVPNTEPWYATFQRQDKGQECYTCYNYFAGYKPFLLPYEMGPLPSLNPRVCFYAYKQMKKEILGDTGPSASEACSTPDADIIKTDYNSSTGEDTKSSEDASVDLVPQKVFRKTKKRKVLSGKNPRKSPRQHASTLAILSSLIHQRKRRDYKCRVSDQSKQLSVIAEEKEEEPDYDVLFKSIDDMLSNSYDDMNLMDRLAGEDAIDVRCKSDAIECLDDCIRGVNGGERKTKVNLKNVIRKPARKKKKNRTGWPNKNKRSTFRKEGSDSRDGNESIKNSRIDSGTEESGSDNNLNNRKDKIKLSNINKINGDVQVSKFNGELYFKNVGVPRRKDHRESSTENCVEVVIPSVGDKIDCVNVDLAKWENAEKLLAAKIRCEDINNDILFQPIVRVQKLDSNIEEKCIEKQFSVSTPKQNRRSRRMPASPKSPRMLRRPRGRWY</sequence>
<evidence type="ECO:0000256" key="1">
    <source>
        <dbReference type="SAM" id="MobiDB-lite"/>
    </source>
</evidence>
<protein>
    <submittedName>
        <fullName evidence="2">Uncharacterized protein</fullName>
    </submittedName>
</protein>
<proteinExistence type="predicted"/>
<feature type="compositionally biased region" description="Basic residues" evidence="1">
    <location>
        <begin position="766"/>
        <end position="776"/>
    </location>
</feature>
<feature type="region of interest" description="Disordered" evidence="1">
    <location>
        <begin position="170"/>
        <end position="196"/>
    </location>
</feature>
<dbReference type="AlphaFoldDB" id="A0A1Y1KJI9"/>
<feature type="region of interest" description="Disordered" evidence="1">
    <location>
        <begin position="208"/>
        <end position="259"/>
    </location>
</feature>
<name>A0A1Y1KJI9_PHOPY</name>
<evidence type="ECO:0000313" key="2">
    <source>
        <dbReference type="EMBL" id="JAV59556.1"/>
    </source>
</evidence>
<feature type="region of interest" description="Disordered" evidence="1">
    <location>
        <begin position="91"/>
        <end position="113"/>
    </location>
</feature>
<dbReference type="EMBL" id="GEZM01086315">
    <property type="protein sequence ID" value="JAV59556.1"/>
    <property type="molecule type" value="Transcribed_RNA"/>
</dbReference>
<feature type="region of interest" description="Disordered" evidence="1">
    <location>
        <begin position="574"/>
        <end position="632"/>
    </location>
</feature>
<feature type="compositionally biased region" description="Basic residues" evidence="1">
    <location>
        <begin position="574"/>
        <end position="596"/>
    </location>
</feature>
<organism evidence="2">
    <name type="scientific">Photinus pyralis</name>
    <name type="common">Common eastern firefly</name>
    <name type="synonym">Lampyris pyralis</name>
    <dbReference type="NCBI Taxonomy" id="7054"/>
    <lineage>
        <taxon>Eukaryota</taxon>
        <taxon>Metazoa</taxon>
        <taxon>Ecdysozoa</taxon>
        <taxon>Arthropoda</taxon>
        <taxon>Hexapoda</taxon>
        <taxon>Insecta</taxon>
        <taxon>Pterygota</taxon>
        <taxon>Neoptera</taxon>
        <taxon>Endopterygota</taxon>
        <taxon>Coleoptera</taxon>
        <taxon>Polyphaga</taxon>
        <taxon>Elateriformia</taxon>
        <taxon>Elateroidea</taxon>
        <taxon>Lampyridae</taxon>
        <taxon>Lampyrinae</taxon>
        <taxon>Photinus</taxon>
    </lineage>
</organism>
<reference evidence="2" key="1">
    <citation type="journal article" date="2016" name="Sci. Rep.">
        <title>Molecular characterization of firefly nuptial gifts: a multi-omics approach sheds light on postcopulatory sexual selection.</title>
        <authorList>
            <person name="Al-Wathiqui N."/>
            <person name="Fallon T.R."/>
            <person name="South A."/>
            <person name="Weng J.K."/>
            <person name="Lewis S.M."/>
        </authorList>
    </citation>
    <scope>NUCLEOTIDE SEQUENCE</scope>
</reference>